<keyword evidence="2" id="KW-1185">Reference proteome</keyword>
<comment type="caution">
    <text evidence="1">The sequence shown here is derived from an EMBL/GenBank/DDBJ whole genome shotgun (WGS) entry which is preliminary data.</text>
</comment>
<proteinExistence type="predicted"/>
<sequence>MNYDRYQNICGPILEVLDNEALPVDEKLRHVYWLANCHWQCIRSGINPTDDSLYILALIFLQKVENPCSRRLETEEDLWEEAALWRFRLEEWGNFSAERLEEPGDRSALSLLEIAQGIQQVMSGSDADLQMLRSLLCGIHKTLLLEANASPGGSNNIIERVRSLAEQGKKKRQETLAAVQLEEMIWQFRSRQILPTAETSTKQIHVASPTGAERALTLTEREQALALAEREQALALVAAIANGEGSCILKLRLSRAIYTDVKVSWSSRSQLDGRRAFRFQNYSGRLVLARGFRTTWAWLAETSNEERDRDVPLQDANAEYYKTVGQGPELFGVVGEQVYYNHDQKWRKYNTAELEPWDIRLDQNVKADTSLL</sequence>
<gene>
    <name evidence="1" type="ORF">SPIL2461_LOCUS4538</name>
</gene>
<accession>A0A812LN74</accession>
<reference evidence="1" key="1">
    <citation type="submission" date="2021-02" db="EMBL/GenBank/DDBJ databases">
        <authorList>
            <person name="Dougan E. K."/>
            <person name="Rhodes N."/>
            <person name="Thang M."/>
            <person name="Chan C."/>
        </authorList>
    </citation>
    <scope>NUCLEOTIDE SEQUENCE</scope>
</reference>
<evidence type="ECO:0000313" key="2">
    <source>
        <dbReference type="Proteomes" id="UP000649617"/>
    </source>
</evidence>
<protein>
    <submittedName>
        <fullName evidence="1">Uncharacterized protein</fullName>
    </submittedName>
</protein>
<dbReference type="Proteomes" id="UP000649617">
    <property type="component" value="Unassembled WGS sequence"/>
</dbReference>
<evidence type="ECO:0000313" key="1">
    <source>
        <dbReference type="EMBL" id="CAE7246535.1"/>
    </source>
</evidence>
<dbReference type="AlphaFoldDB" id="A0A812LN74"/>
<name>A0A812LN74_SYMPI</name>
<organism evidence="1 2">
    <name type="scientific">Symbiodinium pilosum</name>
    <name type="common">Dinoflagellate</name>
    <dbReference type="NCBI Taxonomy" id="2952"/>
    <lineage>
        <taxon>Eukaryota</taxon>
        <taxon>Sar</taxon>
        <taxon>Alveolata</taxon>
        <taxon>Dinophyceae</taxon>
        <taxon>Suessiales</taxon>
        <taxon>Symbiodiniaceae</taxon>
        <taxon>Symbiodinium</taxon>
    </lineage>
</organism>
<dbReference type="EMBL" id="CAJNIZ010006003">
    <property type="protein sequence ID" value="CAE7246535.1"/>
    <property type="molecule type" value="Genomic_DNA"/>
</dbReference>
<dbReference type="OrthoDB" id="9970215at2759"/>